<dbReference type="Proteomes" id="UP000056209">
    <property type="component" value="Unassembled WGS sequence"/>
</dbReference>
<dbReference type="EMBL" id="BCMS01000005">
    <property type="protein sequence ID" value="GAQ23857.1"/>
    <property type="molecule type" value="Genomic_DNA"/>
</dbReference>
<evidence type="ECO:0000313" key="2">
    <source>
        <dbReference type="EMBL" id="GAQ23857.1"/>
    </source>
</evidence>
<evidence type="ECO:0000313" key="3">
    <source>
        <dbReference type="Proteomes" id="UP000056209"/>
    </source>
</evidence>
<dbReference type="AlphaFoldDB" id="A0A100HND0"/>
<protein>
    <submittedName>
        <fullName evidence="2">Uncharacterized protein</fullName>
    </submittedName>
</protein>
<reference evidence="3" key="1">
    <citation type="submission" date="2015-11" db="EMBL/GenBank/DDBJ databases">
        <title>Draft Genome Sequence of the Radioresistant Bacterium Deinococcus grandis, Isolated from Freshwater Fish in Japan.</title>
        <authorList>
            <person name="Satoh K."/>
            <person name="Onodera T."/>
            <person name="Omoso K."/>
            <person name="Takeda-Yano K."/>
            <person name="Katayama T."/>
            <person name="Oono Y."/>
            <person name="Narumi I."/>
        </authorList>
    </citation>
    <scope>NUCLEOTIDE SEQUENCE [LARGE SCALE GENOMIC DNA]</scope>
    <source>
        <strain evidence="3">ATCC 43672</strain>
    </source>
</reference>
<keyword evidence="1" id="KW-0812">Transmembrane</keyword>
<accession>A0A100HND0</accession>
<sequence length="258" mass="28512">MDDWHALCLMTLFILVRYSSFGDQVQAAYACLLAVALLFRRVIDTQGFWFTVLLAVALPVANNWWAPGGHTFLLLYWICAVFLSFSARDPRGMLAVSGRYLIGTSFLFAALWKLISPEFTDGTALRYFMTTMIPIGVTTQLLTGLTQDQLQHNIQVITELLKQSSTVTVPLIKPPHIALTAEVFTRATQVTEVALSAVFLAPLAPHQVGWRDVALIFFFVSAYSVLPVPSFAVLLACIGFASASSSVTRSFFLLAFFL</sequence>
<keyword evidence="3" id="KW-1185">Reference proteome</keyword>
<feature type="transmembrane region" description="Helical" evidence="1">
    <location>
        <begin position="97"/>
        <end position="115"/>
    </location>
</feature>
<feature type="transmembrane region" description="Helical" evidence="1">
    <location>
        <begin position="64"/>
        <end position="85"/>
    </location>
</feature>
<organism evidence="2 3">
    <name type="scientific">Deinococcus grandis</name>
    <dbReference type="NCBI Taxonomy" id="57498"/>
    <lineage>
        <taxon>Bacteria</taxon>
        <taxon>Thermotogati</taxon>
        <taxon>Deinococcota</taxon>
        <taxon>Deinococci</taxon>
        <taxon>Deinococcales</taxon>
        <taxon>Deinococcaceae</taxon>
        <taxon>Deinococcus</taxon>
    </lineage>
</organism>
<proteinExistence type="predicted"/>
<name>A0A100HND0_9DEIO</name>
<gene>
    <name evidence="2" type="ORF">DEIGR_330115</name>
</gene>
<feature type="transmembrane region" description="Helical" evidence="1">
    <location>
        <begin position="127"/>
        <end position="145"/>
    </location>
</feature>
<feature type="transmembrane region" description="Helical" evidence="1">
    <location>
        <begin position="208"/>
        <end position="226"/>
    </location>
</feature>
<keyword evidence="1" id="KW-1133">Transmembrane helix</keyword>
<comment type="caution">
    <text evidence="2">The sequence shown here is derived from an EMBL/GenBank/DDBJ whole genome shotgun (WGS) entry which is preliminary data.</text>
</comment>
<keyword evidence="1" id="KW-0472">Membrane</keyword>
<evidence type="ECO:0000256" key="1">
    <source>
        <dbReference type="SAM" id="Phobius"/>
    </source>
</evidence>